<protein>
    <recommendedName>
        <fullName evidence="7">Epidermal patterning factor-like protein</fullName>
    </recommendedName>
</protein>
<name>A0A6A4Q5I5_LUPAL</name>
<dbReference type="PANTHER" id="PTHR33109:SF95">
    <property type="entry name" value="EPIDERMAL PATTERNING FACTOR-LIKE PROTEIN"/>
    <property type="match status" value="1"/>
</dbReference>
<dbReference type="InterPro" id="IPR039455">
    <property type="entry name" value="EPFL"/>
</dbReference>
<evidence type="ECO:0000256" key="5">
    <source>
        <dbReference type="ARBA" id="ARBA00022729"/>
    </source>
</evidence>
<evidence type="ECO:0000256" key="2">
    <source>
        <dbReference type="ARBA" id="ARBA00008127"/>
    </source>
</evidence>
<evidence type="ECO:0000256" key="3">
    <source>
        <dbReference type="ARBA" id="ARBA00022473"/>
    </source>
</evidence>
<evidence type="ECO:0000313" key="8">
    <source>
        <dbReference type="EMBL" id="KAE9609118.1"/>
    </source>
</evidence>
<reference evidence="9" key="1">
    <citation type="journal article" date="2020" name="Nat. Commun.">
        <title>Genome sequence of the cluster root forming white lupin.</title>
        <authorList>
            <person name="Hufnagel B."/>
            <person name="Marques A."/>
            <person name="Soriano A."/>
            <person name="Marques L."/>
            <person name="Divol F."/>
            <person name="Doumas P."/>
            <person name="Sallet E."/>
            <person name="Mancinotti D."/>
            <person name="Carrere S."/>
            <person name="Marande W."/>
            <person name="Arribat S."/>
            <person name="Keller J."/>
            <person name="Huneau C."/>
            <person name="Blein T."/>
            <person name="Aime D."/>
            <person name="Laguerre M."/>
            <person name="Taylor J."/>
            <person name="Schubert V."/>
            <person name="Nelson M."/>
            <person name="Geu-Flores F."/>
            <person name="Crespi M."/>
            <person name="Gallardo-Guerrero K."/>
            <person name="Delaux P.-M."/>
            <person name="Salse J."/>
            <person name="Berges H."/>
            <person name="Guyot R."/>
            <person name="Gouzy J."/>
            <person name="Peret B."/>
        </authorList>
    </citation>
    <scope>NUCLEOTIDE SEQUENCE [LARGE SCALE GENOMIC DNA]</scope>
    <source>
        <strain evidence="9">cv. Amiga</strain>
    </source>
</reference>
<keyword evidence="9" id="KW-1185">Reference proteome</keyword>
<evidence type="ECO:0000256" key="1">
    <source>
        <dbReference type="ARBA" id="ARBA00004613"/>
    </source>
</evidence>
<organism evidence="8 9">
    <name type="scientific">Lupinus albus</name>
    <name type="common">White lupine</name>
    <name type="synonym">Lupinus termis</name>
    <dbReference type="NCBI Taxonomy" id="3870"/>
    <lineage>
        <taxon>Eukaryota</taxon>
        <taxon>Viridiplantae</taxon>
        <taxon>Streptophyta</taxon>
        <taxon>Embryophyta</taxon>
        <taxon>Tracheophyta</taxon>
        <taxon>Spermatophyta</taxon>
        <taxon>Magnoliopsida</taxon>
        <taxon>eudicotyledons</taxon>
        <taxon>Gunneridae</taxon>
        <taxon>Pentapetalae</taxon>
        <taxon>rosids</taxon>
        <taxon>fabids</taxon>
        <taxon>Fabales</taxon>
        <taxon>Fabaceae</taxon>
        <taxon>Papilionoideae</taxon>
        <taxon>50 kb inversion clade</taxon>
        <taxon>genistoids sensu lato</taxon>
        <taxon>core genistoids</taxon>
        <taxon>Genisteae</taxon>
        <taxon>Lupinus</taxon>
    </lineage>
</organism>
<comment type="similarity">
    <text evidence="2 7">Belongs to the plant cysteine rich small secretory peptide family. Epidermal patterning factor subfamily.</text>
</comment>
<keyword evidence="3 7" id="KW-0217">Developmental protein</keyword>
<evidence type="ECO:0000313" key="9">
    <source>
        <dbReference type="Proteomes" id="UP000447434"/>
    </source>
</evidence>
<evidence type="ECO:0000256" key="6">
    <source>
        <dbReference type="ARBA" id="ARBA00023157"/>
    </source>
</evidence>
<dbReference type="PANTHER" id="PTHR33109">
    <property type="entry name" value="EPIDERMAL PATTERNING FACTOR-LIKE PROTEIN 4"/>
    <property type="match status" value="1"/>
</dbReference>
<dbReference type="AlphaFoldDB" id="A0A6A4Q5I5"/>
<dbReference type="OrthoDB" id="614712at2759"/>
<accession>A0A6A4Q5I5</accession>
<dbReference type="Pfam" id="PF17181">
    <property type="entry name" value="EPF"/>
    <property type="match status" value="1"/>
</dbReference>
<dbReference type="GO" id="GO:0010052">
    <property type="term" value="P:guard cell differentiation"/>
    <property type="evidence" value="ECO:0007669"/>
    <property type="project" value="UniProtKB-UniRule"/>
</dbReference>
<sequence>MQKGMKERRMVMVVKAQIGSRPPKCEGRCRTCGHCEAVQVPVEPIFQRHRSHYSTTATIYSSRSDDFSNYKPMSWKCKCGDYFFNP</sequence>
<comment type="subcellular location">
    <subcellularLocation>
        <location evidence="1 7">Secreted</location>
    </subcellularLocation>
</comment>
<keyword evidence="6" id="KW-1015">Disulfide bond</keyword>
<comment type="caution">
    <text evidence="8">The sequence shown here is derived from an EMBL/GenBank/DDBJ whole genome shotgun (WGS) entry which is preliminary data.</text>
</comment>
<dbReference type="GO" id="GO:0005576">
    <property type="term" value="C:extracellular region"/>
    <property type="evidence" value="ECO:0007669"/>
    <property type="project" value="UniProtKB-SubCell"/>
</dbReference>
<comment type="function">
    <text evidence="7">Controls stomatal patterning.</text>
</comment>
<evidence type="ECO:0000256" key="4">
    <source>
        <dbReference type="ARBA" id="ARBA00022525"/>
    </source>
</evidence>
<dbReference type="EMBL" id="WOCE01000008">
    <property type="protein sequence ID" value="KAE9609118.1"/>
    <property type="molecule type" value="Genomic_DNA"/>
</dbReference>
<evidence type="ECO:0000256" key="7">
    <source>
        <dbReference type="RuleBase" id="RU367102"/>
    </source>
</evidence>
<proteinExistence type="inferred from homology"/>
<dbReference type="Proteomes" id="UP000447434">
    <property type="component" value="Chromosome 8"/>
</dbReference>
<keyword evidence="5" id="KW-0732">Signal</keyword>
<keyword evidence="4 7" id="KW-0964">Secreted</keyword>
<gene>
    <name evidence="8" type="ORF">Lalb_Chr08g0242841</name>
</gene>